<dbReference type="EMBL" id="CADCVI010000071">
    <property type="protein sequence ID" value="CAA9463205.1"/>
    <property type="molecule type" value="Genomic_DNA"/>
</dbReference>
<feature type="compositionally biased region" description="Basic and acidic residues" evidence="1">
    <location>
        <begin position="1"/>
        <end position="13"/>
    </location>
</feature>
<feature type="compositionally biased region" description="Basic residues" evidence="1">
    <location>
        <begin position="321"/>
        <end position="330"/>
    </location>
</feature>
<protein>
    <submittedName>
        <fullName evidence="2">Uncharacterized protein</fullName>
    </submittedName>
</protein>
<feature type="compositionally biased region" description="Basic and acidic residues" evidence="1">
    <location>
        <begin position="193"/>
        <end position="205"/>
    </location>
</feature>
<feature type="compositionally biased region" description="Basic and acidic residues" evidence="1">
    <location>
        <begin position="138"/>
        <end position="151"/>
    </location>
</feature>
<feature type="compositionally biased region" description="Basic residues" evidence="1">
    <location>
        <begin position="68"/>
        <end position="82"/>
    </location>
</feature>
<feature type="compositionally biased region" description="Basic and acidic residues" evidence="1">
    <location>
        <begin position="248"/>
        <end position="261"/>
    </location>
</feature>
<accession>A0A6J4RE04</accession>
<evidence type="ECO:0000313" key="2">
    <source>
        <dbReference type="EMBL" id="CAA9463205.1"/>
    </source>
</evidence>
<feature type="compositionally biased region" description="Basic residues" evidence="1">
    <location>
        <begin position="36"/>
        <end position="46"/>
    </location>
</feature>
<feature type="compositionally biased region" description="Gly residues" evidence="1">
    <location>
        <begin position="83"/>
        <end position="99"/>
    </location>
</feature>
<feature type="compositionally biased region" description="Basic residues" evidence="1">
    <location>
        <begin position="152"/>
        <end position="170"/>
    </location>
</feature>
<feature type="compositionally biased region" description="Basic residues" evidence="1">
    <location>
        <begin position="14"/>
        <end position="23"/>
    </location>
</feature>
<evidence type="ECO:0000256" key="1">
    <source>
        <dbReference type="SAM" id="MobiDB-lite"/>
    </source>
</evidence>
<feature type="non-terminal residue" evidence="2">
    <location>
        <position position="330"/>
    </location>
</feature>
<feature type="compositionally biased region" description="Low complexity" evidence="1">
    <location>
        <begin position="291"/>
        <end position="303"/>
    </location>
</feature>
<organism evidence="2">
    <name type="scientific">uncultured Rubrobacteraceae bacterium</name>
    <dbReference type="NCBI Taxonomy" id="349277"/>
    <lineage>
        <taxon>Bacteria</taxon>
        <taxon>Bacillati</taxon>
        <taxon>Actinomycetota</taxon>
        <taxon>Rubrobacteria</taxon>
        <taxon>Rubrobacterales</taxon>
        <taxon>Rubrobacteraceae</taxon>
        <taxon>environmental samples</taxon>
    </lineage>
</organism>
<sequence length="330" mass="37069">EDSRPGRRPDGHRLRCPGRRARPRALLLGAVVDRRPRARSTRRRGSPPRPRGGAALPRPDDPDDNGGRARRGARGPRRRLRGRGVGLQGGGGLGFGGRPHPGIHQGPRREGREDRTGGRARPGDFRPLSPHRRGRRTGQGDRPHKAQPHPDRLRRRRTRARPNHRAHRRDRLLPPSHYGRPPRARALRGAQKLLRDRLRLPDRPRGAPQPARPRLRYVARRALGPRNGGGRTDANHGRGRGGRRPLRHLPERAQRRLREAARGGQHARAGAREDEQRHRRGPRDARPGPRPLLLPRHGAQGAAAPPPPRRRARRTNGAGRHLARRAALRI</sequence>
<feature type="compositionally biased region" description="Basic residues" evidence="1">
    <location>
        <begin position="237"/>
        <end position="247"/>
    </location>
</feature>
<feature type="compositionally biased region" description="Basic and acidic residues" evidence="1">
    <location>
        <begin position="107"/>
        <end position="124"/>
    </location>
</feature>
<dbReference type="AlphaFoldDB" id="A0A6J4RE04"/>
<feature type="compositionally biased region" description="Basic and acidic residues" evidence="1">
    <location>
        <begin position="270"/>
        <end position="287"/>
    </location>
</feature>
<name>A0A6J4RE04_9ACTN</name>
<proteinExistence type="predicted"/>
<reference evidence="2" key="1">
    <citation type="submission" date="2020-02" db="EMBL/GenBank/DDBJ databases">
        <authorList>
            <person name="Meier V. D."/>
        </authorList>
    </citation>
    <scope>NUCLEOTIDE SEQUENCE</scope>
    <source>
        <strain evidence="2">AVDCRST_MAG25</strain>
    </source>
</reference>
<feature type="non-terminal residue" evidence="2">
    <location>
        <position position="1"/>
    </location>
</feature>
<gene>
    <name evidence="2" type="ORF">AVDCRST_MAG25-1145</name>
</gene>
<feature type="region of interest" description="Disordered" evidence="1">
    <location>
        <begin position="1"/>
        <end position="330"/>
    </location>
</feature>